<proteinExistence type="predicted"/>
<name>A0ACD3AXC3_9AGAR</name>
<sequence length="209" mass="22739">MRRRCYLALVKQTPTKNNTDQTLSFNILPLSRGIPTQSHPNAAYIPIRPATHDSGGIEPLETSKPFPFLDVYVDSHSLGKAVSAPATERISGDATVLSGPSGLRLTMLRLQGFPPKEPKSEAGVTSIQITSDNKHGTTLTETHTYSGPTAFDSGHSEGDDDHFVLPITDISYDLSSEGDNFAEPSELLEDEAYLKQLIKEANATNMQRV</sequence>
<keyword evidence="2" id="KW-1185">Reference proteome</keyword>
<protein>
    <submittedName>
        <fullName evidence="1">Uncharacterized protein</fullName>
    </submittedName>
</protein>
<organism evidence="1 2">
    <name type="scientific">Pluteus cervinus</name>
    <dbReference type="NCBI Taxonomy" id="181527"/>
    <lineage>
        <taxon>Eukaryota</taxon>
        <taxon>Fungi</taxon>
        <taxon>Dikarya</taxon>
        <taxon>Basidiomycota</taxon>
        <taxon>Agaricomycotina</taxon>
        <taxon>Agaricomycetes</taxon>
        <taxon>Agaricomycetidae</taxon>
        <taxon>Agaricales</taxon>
        <taxon>Pluteineae</taxon>
        <taxon>Pluteaceae</taxon>
        <taxon>Pluteus</taxon>
    </lineage>
</organism>
<dbReference type="Proteomes" id="UP000308600">
    <property type="component" value="Unassembled WGS sequence"/>
</dbReference>
<dbReference type="EMBL" id="ML208317">
    <property type="protein sequence ID" value="TFK70190.1"/>
    <property type="molecule type" value="Genomic_DNA"/>
</dbReference>
<gene>
    <name evidence="1" type="ORF">BDN72DRAFT_839394</name>
</gene>
<evidence type="ECO:0000313" key="1">
    <source>
        <dbReference type="EMBL" id="TFK70190.1"/>
    </source>
</evidence>
<reference evidence="1 2" key="1">
    <citation type="journal article" date="2019" name="Nat. Ecol. Evol.">
        <title>Megaphylogeny resolves global patterns of mushroom evolution.</title>
        <authorList>
            <person name="Varga T."/>
            <person name="Krizsan K."/>
            <person name="Foldi C."/>
            <person name="Dima B."/>
            <person name="Sanchez-Garcia M."/>
            <person name="Sanchez-Ramirez S."/>
            <person name="Szollosi G.J."/>
            <person name="Szarkandi J.G."/>
            <person name="Papp V."/>
            <person name="Albert L."/>
            <person name="Andreopoulos W."/>
            <person name="Angelini C."/>
            <person name="Antonin V."/>
            <person name="Barry K.W."/>
            <person name="Bougher N.L."/>
            <person name="Buchanan P."/>
            <person name="Buyck B."/>
            <person name="Bense V."/>
            <person name="Catcheside P."/>
            <person name="Chovatia M."/>
            <person name="Cooper J."/>
            <person name="Damon W."/>
            <person name="Desjardin D."/>
            <person name="Finy P."/>
            <person name="Geml J."/>
            <person name="Haridas S."/>
            <person name="Hughes K."/>
            <person name="Justo A."/>
            <person name="Karasinski D."/>
            <person name="Kautmanova I."/>
            <person name="Kiss B."/>
            <person name="Kocsube S."/>
            <person name="Kotiranta H."/>
            <person name="LaButti K.M."/>
            <person name="Lechner B.E."/>
            <person name="Liimatainen K."/>
            <person name="Lipzen A."/>
            <person name="Lukacs Z."/>
            <person name="Mihaltcheva S."/>
            <person name="Morgado L.N."/>
            <person name="Niskanen T."/>
            <person name="Noordeloos M.E."/>
            <person name="Ohm R.A."/>
            <person name="Ortiz-Santana B."/>
            <person name="Ovrebo C."/>
            <person name="Racz N."/>
            <person name="Riley R."/>
            <person name="Savchenko A."/>
            <person name="Shiryaev A."/>
            <person name="Soop K."/>
            <person name="Spirin V."/>
            <person name="Szebenyi C."/>
            <person name="Tomsovsky M."/>
            <person name="Tulloss R.E."/>
            <person name="Uehling J."/>
            <person name="Grigoriev I.V."/>
            <person name="Vagvolgyi C."/>
            <person name="Papp T."/>
            <person name="Martin F.M."/>
            <person name="Miettinen O."/>
            <person name="Hibbett D.S."/>
            <person name="Nagy L.G."/>
        </authorList>
    </citation>
    <scope>NUCLEOTIDE SEQUENCE [LARGE SCALE GENOMIC DNA]</scope>
    <source>
        <strain evidence="1 2">NL-1719</strain>
    </source>
</reference>
<accession>A0ACD3AXC3</accession>
<evidence type="ECO:0000313" key="2">
    <source>
        <dbReference type="Proteomes" id="UP000308600"/>
    </source>
</evidence>